<gene>
    <name evidence="6" type="ORF">FA15DRAFT_37443</name>
</gene>
<dbReference type="OrthoDB" id="2012278at2759"/>
<evidence type="ECO:0000259" key="5">
    <source>
        <dbReference type="SMART" id="SM01158"/>
    </source>
</evidence>
<proteinExistence type="predicted"/>
<dbReference type="GO" id="GO:0005829">
    <property type="term" value="C:cytosol"/>
    <property type="evidence" value="ECO:0007669"/>
    <property type="project" value="TreeGrafter"/>
</dbReference>
<evidence type="ECO:0000256" key="2">
    <source>
        <dbReference type="ARBA" id="ARBA00022692"/>
    </source>
</evidence>
<dbReference type="InterPro" id="IPR013636">
    <property type="entry name" value="ARMH3_C"/>
</dbReference>
<dbReference type="SMART" id="SM01158">
    <property type="entry name" value="DUF1741"/>
    <property type="match status" value="1"/>
</dbReference>
<dbReference type="PANTHER" id="PTHR13608">
    <property type="entry name" value="ARMADILLO-LIKE HELICAL DOMAIN-CONTAINING PROTEIN 3"/>
    <property type="match status" value="1"/>
</dbReference>
<accession>A0A5C3LE27</accession>
<dbReference type="Pfam" id="PF08427">
    <property type="entry name" value="ARMH3_C"/>
    <property type="match status" value="1"/>
</dbReference>
<keyword evidence="2" id="KW-0812">Transmembrane</keyword>
<dbReference type="AlphaFoldDB" id="A0A5C3LE27"/>
<dbReference type="PANTHER" id="PTHR13608:SF3">
    <property type="entry name" value="ARMADILLO-LIKE HELICAL DOMAIN-CONTAINING PROTEIN 3"/>
    <property type="match status" value="1"/>
</dbReference>
<keyword evidence="4" id="KW-0472">Membrane</keyword>
<evidence type="ECO:0000256" key="4">
    <source>
        <dbReference type="ARBA" id="ARBA00023136"/>
    </source>
</evidence>
<reference evidence="6 7" key="1">
    <citation type="journal article" date="2019" name="Nat. Ecol. Evol.">
        <title>Megaphylogeny resolves global patterns of mushroom evolution.</title>
        <authorList>
            <person name="Varga T."/>
            <person name="Krizsan K."/>
            <person name="Foldi C."/>
            <person name="Dima B."/>
            <person name="Sanchez-Garcia M."/>
            <person name="Sanchez-Ramirez S."/>
            <person name="Szollosi G.J."/>
            <person name="Szarkandi J.G."/>
            <person name="Papp V."/>
            <person name="Albert L."/>
            <person name="Andreopoulos W."/>
            <person name="Angelini C."/>
            <person name="Antonin V."/>
            <person name="Barry K.W."/>
            <person name="Bougher N.L."/>
            <person name="Buchanan P."/>
            <person name="Buyck B."/>
            <person name="Bense V."/>
            <person name="Catcheside P."/>
            <person name="Chovatia M."/>
            <person name="Cooper J."/>
            <person name="Damon W."/>
            <person name="Desjardin D."/>
            <person name="Finy P."/>
            <person name="Geml J."/>
            <person name="Haridas S."/>
            <person name="Hughes K."/>
            <person name="Justo A."/>
            <person name="Karasinski D."/>
            <person name="Kautmanova I."/>
            <person name="Kiss B."/>
            <person name="Kocsube S."/>
            <person name="Kotiranta H."/>
            <person name="LaButti K.M."/>
            <person name="Lechner B.E."/>
            <person name="Liimatainen K."/>
            <person name="Lipzen A."/>
            <person name="Lukacs Z."/>
            <person name="Mihaltcheva S."/>
            <person name="Morgado L.N."/>
            <person name="Niskanen T."/>
            <person name="Noordeloos M.E."/>
            <person name="Ohm R.A."/>
            <person name="Ortiz-Santana B."/>
            <person name="Ovrebo C."/>
            <person name="Racz N."/>
            <person name="Riley R."/>
            <person name="Savchenko A."/>
            <person name="Shiryaev A."/>
            <person name="Soop K."/>
            <person name="Spirin V."/>
            <person name="Szebenyi C."/>
            <person name="Tomsovsky M."/>
            <person name="Tulloss R.E."/>
            <person name="Uehling J."/>
            <person name="Grigoriev I.V."/>
            <person name="Vagvolgyi C."/>
            <person name="Papp T."/>
            <person name="Martin F.M."/>
            <person name="Miettinen O."/>
            <person name="Hibbett D.S."/>
            <person name="Nagy L.G."/>
        </authorList>
    </citation>
    <scope>NUCLEOTIDE SEQUENCE [LARGE SCALE GENOMIC DNA]</scope>
    <source>
        <strain evidence="6 7">CBS 121175</strain>
    </source>
</reference>
<keyword evidence="3" id="KW-1133">Transmembrane helix</keyword>
<dbReference type="STRING" id="230819.A0A5C3LE27"/>
<sequence>MEILTGSVGQSDRIFNDFTAMLNDIIGADNTPVEMRSQALQLGLVFACSISQLSPGAFFLQRNLYPAIANFIRSPDTGSFTLHGTLFLAILANYHKSDAAKLNPYLKRIKECEDEVLMSKLCASVNESIEIAVRAYGNSCTTDASAVKSAASSITSAISLLRPDRLITRVTGQPSAAPEAEKPQPVEAAVALLPLYEFLHGNGNFISILLKPMQTEYQKDATQRSPLPVSLVNLASHLFTHGSTYNSPRTGSYVNLLLDIFLILAENNQTMDVFSSTSASGVSLCRQRMPRLPPPNPGRPFVCEILDSCILLFRHNLNGRIPTQSYLKCVWICHRVVWYLQDRRVRIEYAWKELWSSIFSTLSFVSSKLDSLVTTGGIEQLVSDMLLFLAVAVSCSEVYLPSPQASYEMIYELVRNIGTLEKMQTLLNTLAYQKRSRNLALRYVIQVSSFYGENIAAKTPSSASGTLQVIVQELELNGLHVPNEHNFGDPEPQVRSEEVLDFARYACGDGLELGMEMLGV</sequence>
<organism evidence="6 7">
    <name type="scientific">Coprinopsis marcescibilis</name>
    <name type="common">Agaric fungus</name>
    <name type="synonym">Psathyrella marcescibilis</name>
    <dbReference type="NCBI Taxonomy" id="230819"/>
    <lineage>
        <taxon>Eukaryota</taxon>
        <taxon>Fungi</taxon>
        <taxon>Dikarya</taxon>
        <taxon>Basidiomycota</taxon>
        <taxon>Agaricomycotina</taxon>
        <taxon>Agaricomycetes</taxon>
        <taxon>Agaricomycetidae</taxon>
        <taxon>Agaricales</taxon>
        <taxon>Agaricineae</taxon>
        <taxon>Psathyrellaceae</taxon>
        <taxon>Coprinopsis</taxon>
    </lineage>
</organism>
<name>A0A5C3LE27_COPMA</name>
<protein>
    <recommendedName>
        <fullName evidence="5">Armadillo-like helical domain-containing protein</fullName>
    </recommendedName>
</protein>
<dbReference type="EMBL" id="ML210146">
    <property type="protein sequence ID" value="TFK30905.1"/>
    <property type="molecule type" value="Genomic_DNA"/>
</dbReference>
<dbReference type="InterPro" id="IPR039868">
    <property type="entry name" value="ARMD3-like"/>
</dbReference>
<comment type="subcellular location">
    <subcellularLocation>
        <location evidence="1">Membrane</location>
    </subcellularLocation>
</comment>
<evidence type="ECO:0000256" key="3">
    <source>
        <dbReference type="ARBA" id="ARBA00022989"/>
    </source>
</evidence>
<feature type="domain" description="Armadillo-like helical" evidence="5">
    <location>
        <begin position="293"/>
        <end position="514"/>
    </location>
</feature>
<evidence type="ECO:0000313" key="7">
    <source>
        <dbReference type="Proteomes" id="UP000307440"/>
    </source>
</evidence>
<dbReference type="Proteomes" id="UP000307440">
    <property type="component" value="Unassembled WGS sequence"/>
</dbReference>
<keyword evidence="7" id="KW-1185">Reference proteome</keyword>
<dbReference type="GO" id="GO:0016020">
    <property type="term" value="C:membrane"/>
    <property type="evidence" value="ECO:0007669"/>
    <property type="project" value="UniProtKB-SubCell"/>
</dbReference>
<evidence type="ECO:0000256" key="1">
    <source>
        <dbReference type="ARBA" id="ARBA00004370"/>
    </source>
</evidence>
<evidence type="ECO:0000313" key="6">
    <source>
        <dbReference type="EMBL" id="TFK30905.1"/>
    </source>
</evidence>